<dbReference type="Proteomes" id="UP000828048">
    <property type="component" value="Chromosome 7"/>
</dbReference>
<organism evidence="1 2">
    <name type="scientific">Vaccinium darrowii</name>
    <dbReference type="NCBI Taxonomy" id="229202"/>
    <lineage>
        <taxon>Eukaryota</taxon>
        <taxon>Viridiplantae</taxon>
        <taxon>Streptophyta</taxon>
        <taxon>Embryophyta</taxon>
        <taxon>Tracheophyta</taxon>
        <taxon>Spermatophyta</taxon>
        <taxon>Magnoliopsida</taxon>
        <taxon>eudicotyledons</taxon>
        <taxon>Gunneridae</taxon>
        <taxon>Pentapetalae</taxon>
        <taxon>asterids</taxon>
        <taxon>Ericales</taxon>
        <taxon>Ericaceae</taxon>
        <taxon>Vaccinioideae</taxon>
        <taxon>Vaccinieae</taxon>
        <taxon>Vaccinium</taxon>
    </lineage>
</organism>
<evidence type="ECO:0000313" key="2">
    <source>
        <dbReference type="Proteomes" id="UP000828048"/>
    </source>
</evidence>
<dbReference type="EMBL" id="CM037157">
    <property type="protein sequence ID" value="KAH7849378.1"/>
    <property type="molecule type" value="Genomic_DNA"/>
</dbReference>
<proteinExistence type="predicted"/>
<name>A0ACB7Y738_9ERIC</name>
<evidence type="ECO:0000313" key="1">
    <source>
        <dbReference type="EMBL" id="KAH7849378.1"/>
    </source>
</evidence>
<reference evidence="1 2" key="1">
    <citation type="journal article" date="2021" name="Hortic Res">
        <title>High-quality reference genome and annotation aids understanding of berry development for evergreen blueberry (Vaccinium darrowii).</title>
        <authorList>
            <person name="Yu J."/>
            <person name="Hulse-Kemp A.M."/>
            <person name="Babiker E."/>
            <person name="Staton M."/>
        </authorList>
    </citation>
    <scope>NUCLEOTIDE SEQUENCE [LARGE SCALE GENOMIC DNA]</scope>
    <source>
        <strain evidence="2">cv. NJ 8807/NJ 8810</strain>
        <tissue evidence="1">Young leaf</tissue>
    </source>
</reference>
<sequence>MLLPVWPGLNFWFSLAIISSPSWLFSFLAMDFMKKTTGLPSFFLISTLLLSWSAGNFVLSKLYFLLQENPETDRFFRGYERAGKTIGYAVLFFGNVGLHFLPEKSVACLLTFLSLALYCLCTLFCIQPYTDFGALDFLLGATLNQTLSVFKLRSLYTWLVIIVCIVIARIRYRLEPVHSPGEATSHEDLLESGLLPSMTYEAVSPLPLVARLDDNPTPSDNFLELAPSGLTCPLIQGDFIGQLPHMTRNKDPLPLRALLLEANPEILFKHVDSFSQLLSQLRKLTIRGCEMLPRIVAKENWMGESTGDEVMFHQLERLVLLDLPNLGDKLVLQDLPKDL</sequence>
<accession>A0ACB7Y738</accession>
<comment type="caution">
    <text evidence="1">The sequence shown here is derived from an EMBL/GenBank/DDBJ whole genome shotgun (WGS) entry which is preliminary data.</text>
</comment>
<keyword evidence="2" id="KW-1185">Reference proteome</keyword>
<protein>
    <submittedName>
        <fullName evidence="1">Uncharacterized protein</fullName>
    </submittedName>
</protein>
<gene>
    <name evidence="1" type="ORF">Vadar_016962</name>
</gene>